<dbReference type="InterPro" id="IPR009072">
    <property type="entry name" value="Histone-fold"/>
</dbReference>
<organism evidence="1 2">
    <name type="scientific">Argiope bruennichi</name>
    <name type="common">Wasp spider</name>
    <name type="synonym">Aranea bruennichi</name>
    <dbReference type="NCBI Taxonomy" id="94029"/>
    <lineage>
        <taxon>Eukaryota</taxon>
        <taxon>Metazoa</taxon>
        <taxon>Ecdysozoa</taxon>
        <taxon>Arthropoda</taxon>
        <taxon>Chelicerata</taxon>
        <taxon>Arachnida</taxon>
        <taxon>Araneae</taxon>
        <taxon>Araneomorphae</taxon>
        <taxon>Entelegynae</taxon>
        <taxon>Araneoidea</taxon>
        <taxon>Araneidae</taxon>
        <taxon>Argiope</taxon>
    </lineage>
</organism>
<dbReference type="Gene3D" id="1.10.20.10">
    <property type="entry name" value="Histone, subunit A"/>
    <property type="match status" value="1"/>
</dbReference>
<reference evidence="1" key="1">
    <citation type="journal article" date="2020" name="bioRxiv">
        <title>Chromosome-level reference genome of the European wasp spider Argiope bruennichi: a resource for studies on range expansion and evolutionary adaptation.</title>
        <authorList>
            <person name="Sheffer M.M."/>
            <person name="Hoppe A."/>
            <person name="Krehenwinkel H."/>
            <person name="Uhl G."/>
            <person name="Kuss A.W."/>
            <person name="Jensen L."/>
            <person name="Jensen C."/>
            <person name="Gillespie R.G."/>
            <person name="Hoff K.J."/>
            <person name="Prost S."/>
        </authorList>
    </citation>
    <scope>NUCLEOTIDE SEQUENCE</scope>
</reference>
<sequence length="152" mass="17767">MPGVSTSTGKNTFIRLPRSAERFKKMMNLVSEKIVIKPEESQSKARRRNVLLQHSFKTFVLRVKRRVAPRMAIGSLTLKELDNFIVHMIDLLEDELYTIHRLNNRKTLSFRDMEIAVKLCFPQRLADSSTKFGRQALRSYFKKIIHAKKSVF</sequence>
<name>A0A8T0G3J9_ARGBR</name>
<dbReference type="AlphaFoldDB" id="A0A8T0G3J9"/>
<dbReference type="SUPFAM" id="SSF47113">
    <property type="entry name" value="Histone-fold"/>
    <property type="match status" value="1"/>
</dbReference>
<comment type="caution">
    <text evidence="1">The sequence shown here is derived from an EMBL/GenBank/DDBJ whole genome shotgun (WGS) entry which is preliminary data.</text>
</comment>
<gene>
    <name evidence="1" type="ORF">HNY73_000277</name>
</gene>
<dbReference type="EMBL" id="JABXBU010000001">
    <property type="protein sequence ID" value="KAF8795823.1"/>
    <property type="molecule type" value="Genomic_DNA"/>
</dbReference>
<dbReference type="GO" id="GO:0046982">
    <property type="term" value="F:protein heterodimerization activity"/>
    <property type="evidence" value="ECO:0007669"/>
    <property type="project" value="InterPro"/>
</dbReference>
<dbReference type="Proteomes" id="UP000807504">
    <property type="component" value="Unassembled WGS sequence"/>
</dbReference>
<evidence type="ECO:0000313" key="2">
    <source>
        <dbReference type="Proteomes" id="UP000807504"/>
    </source>
</evidence>
<protein>
    <submittedName>
        <fullName evidence="1">Histone H2B type 1-K like protein</fullName>
    </submittedName>
</protein>
<accession>A0A8T0G3J9</accession>
<proteinExistence type="predicted"/>
<keyword evidence="2" id="KW-1185">Reference proteome</keyword>
<reference evidence="1" key="2">
    <citation type="submission" date="2020-06" db="EMBL/GenBank/DDBJ databases">
        <authorList>
            <person name="Sheffer M."/>
        </authorList>
    </citation>
    <scope>NUCLEOTIDE SEQUENCE</scope>
</reference>
<evidence type="ECO:0000313" key="1">
    <source>
        <dbReference type="EMBL" id="KAF8795823.1"/>
    </source>
</evidence>